<protein>
    <submittedName>
        <fullName evidence="1">965_t:CDS:1</fullName>
    </submittedName>
</protein>
<organism evidence="1 2">
    <name type="scientific">Acaulospora morrowiae</name>
    <dbReference type="NCBI Taxonomy" id="94023"/>
    <lineage>
        <taxon>Eukaryota</taxon>
        <taxon>Fungi</taxon>
        <taxon>Fungi incertae sedis</taxon>
        <taxon>Mucoromycota</taxon>
        <taxon>Glomeromycotina</taxon>
        <taxon>Glomeromycetes</taxon>
        <taxon>Diversisporales</taxon>
        <taxon>Acaulosporaceae</taxon>
        <taxon>Acaulospora</taxon>
    </lineage>
</organism>
<dbReference type="EMBL" id="CAJVPV010000268">
    <property type="protein sequence ID" value="CAG8449414.1"/>
    <property type="molecule type" value="Genomic_DNA"/>
</dbReference>
<name>A0A9N8VGG3_9GLOM</name>
<reference evidence="1" key="1">
    <citation type="submission" date="2021-06" db="EMBL/GenBank/DDBJ databases">
        <authorList>
            <person name="Kallberg Y."/>
            <person name="Tangrot J."/>
            <person name="Rosling A."/>
        </authorList>
    </citation>
    <scope>NUCLEOTIDE SEQUENCE</scope>
    <source>
        <strain evidence="1">CL551</strain>
    </source>
</reference>
<accession>A0A9N8VGG3</accession>
<gene>
    <name evidence="1" type="ORF">AMORRO_LOCUS823</name>
</gene>
<evidence type="ECO:0000313" key="1">
    <source>
        <dbReference type="EMBL" id="CAG8449414.1"/>
    </source>
</evidence>
<keyword evidence="2" id="KW-1185">Reference proteome</keyword>
<dbReference type="Proteomes" id="UP000789342">
    <property type="component" value="Unassembled WGS sequence"/>
</dbReference>
<dbReference type="AlphaFoldDB" id="A0A9N8VGG3"/>
<proteinExistence type="predicted"/>
<comment type="caution">
    <text evidence="1">The sequence shown here is derived from an EMBL/GenBank/DDBJ whole genome shotgun (WGS) entry which is preliminary data.</text>
</comment>
<sequence length="118" mass="13648">MELYKRPIQQPSTFFCLLEKQQTMLLLRSRHRLQIAITNSFFTSPTVCFFVDLYEGPETSTFKSSRASDNLRMSKSVFRSPILPINITFSSLIDSLPTYTLHQETLCEMRGELMTGLQ</sequence>
<evidence type="ECO:0000313" key="2">
    <source>
        <dbReference type="Proteomes" id="UP000789342"/>
    </source>
</evidence>